<dbReference type="RefSeq" id="WP_331928758.1">
    <property type="nucleotide sequence ID" value="NZ_JBEPLU010000001.1"/>
</dbReference>
<proteinExistence type="predicted"/>
<evidence type="ECO:0000256" key="1">
    <source>
        <dbReference type="ARBA" id="ARBA00034078"/>
    </source>
</evidence>
<reference evidence="3 4" key="1">
    <citation type="submission" date="2024-06" db="EMBL/GenBank/DDBJ databases">
        <title>Genomic Encyclopedia of Type Strains, Phase IV (KMG-IV): sequencing the most valuable type-strain genomes for metagenomic binning, comparative biology and taxonomic classification.</title>
        <authorList>
            <person name="Goeker M."/>
        </authorList>
    </citation>
    <scope>NUCLEOTIDE SEQUENCE [LARGE SCALE GENOMIC DNA]</scope>
    <source>
        <strain evidence="3 4">DSM 17809</strain>
    </source>
</reference>
<dbReference type="Pfam" id="PF00970">
    <property type="entry name" value="FAD_binding_6"/>
    <property type="match status" value="1"/>
</dbReference>
<dbReference type="PRINTS" id="PR00371">
    <property type="entry name" value="FPNCR"/>
</dbReference>
<accession>A0ABV2EG44</accession>
<sequence>MTDVAGVLAPAVRWQNATITRRVMQTPEITSFFVRPDRPFTWRAGQHVDIRLTAEDGYRAIRSYSIASLPGADDELELAVERLADGEVSLWFHDVAQVGDVVEIKGPLGGHFVWEPEDGGPILLIGGGSGLVPLMAIARRGAEAAARVPMHLLLSARSPQDVLYREELEALERQNDRFGMTLALTRASAWRPQDFSRRIDDEILARVLKRLPAWPKRVFVCGTNGFVNAAADGAQAAGVAAEIIRTERYGGL</sequence>
<dbReference type="Gene3D" id="3.40.50.80">
    <property type="entry name" value="Nucleotide-binding domain of ferredoxin-NADP reductase (FNR) module"/>
    <property type="match status" value="1"/>
</dbReference>
<evidence type="ECO:0000313" key="3">
    <source>
        <dbReference type="EMBL" id="MET3525591.1"/>
    </source>
</evidence>
<dbReference type="Proteomes" id="UP001549110">
    <property type="component" value="Unassembled WGS sequence"/>
</dbReference>
<dbReference type="PROSITE" id="PS51384">
    <property type="entry name" value="FAD_FR"/>
    <property type="match status" value="1"/>
</dbReference>
<evidence type="ECO:0000259" key="2">
    <source>
        <dbReference type="PROSITE" id="PS51384"/>
    </source>
</evidence>
<organism evidence="3 4">
    <name type="scientific">Phenylobacterium koreense</name>
    <dbReference type="NCBI Taxonomy" id="266125"/>
    <lineage>
        <taxon>Bacteria</taxon>
        <taxon>Pseudomonadati</taxon>
        <taxon>Pseudomonadota</taxon>
        <taxon>Alphaproteobacteria</taxon>
        <taxon>Caulobacterales</taxon>
        <taxon>Caulobacteraceae</taxon>
        <taxon>Phenylobacterium</taxon>
    </lineage>
</organism>
<name>A0ABV2EG44_9CAUL</name>
<dbReference type="InterPro" id="IPR001433">
    <property type="entry name" value="OxRdtase_FAD/NAD-bd"/>
</dbReference>
<gene>
    <name evidence="3" type="ORF">ABID41_000686</name>
</gene>
<protein>
    <submittedName>
        <fullName evidence="3">Ferredoxin-NADP reductase</fullName>
    </submittedName>
</protein>
<dbReference type="PANTHER" id="PTHR47354">
    <property type="entry name" value="NADH OXIDOREDUCTASE HCR"/>
    <property type="match status" value="1"/>
</dbReference>
<dbReference type="SUPFAM" id="SSF63380">
    <property type="entry name" value="Riboflavin synthase domain-like"/>
    <property type="match status" value="1"/>
</dbReference>
<dbReference type="PANTHER" id="PTHR47354:SF5">
    <property type="entry name" value="PROTEIN RFBI"/>
    <property type="match status" value="1"/>
</dbReference>
<keyword evidence="4" id="KW-1185">Reference proteome</keyword>
<evidence type="ECO:0000313" key="4">
    <source>
        <dbReference type="Proteomes" id="UP001549110"/>
    </source>
</evidence>
<feature type="domain" description="FAD-binding FR-type" evidence="2">
    <location>
        <begin position="12"/>
        <end position="114"/>
    </location>
</feature>
<dbReference type="Gene3D" id="2.40.30.10">
    <property type="entry name" value="Translation factors"/>
    <property type="match status" value="1"/>
</dbReference>
<dbReference type="InterPro" id="IPR017927">
    <property type="entry name" value="FAD-bd_FR_type"/>
</dbReference>
<dbReference type="InterPro" id="IPR050415">
    <property type="entry name" value="MRET"/>
</dbReference>
<dbReference type="InterPro" id="IPR008333">
    <property type="entry name" value="Cbr1-like_FAD-bd_dom"/>
</dbReference>
<dbReference type="EMBL" id="JBEPLU010000001">
    <property type="protein sequence ID" value="MET3525591.1"/>
    <property type="molecule type" value="Genomic_DNA"/>
</dbReference>
<dbReference type="InterPro" id="IPR001709">
    <property type="entry name" value="Flavoprot_Pyr_Nucl_cyt_Rdtase"/>
</dbReference>
<dbReference type="SUPFAM" id="SSF52343">
    <property type="entry name" value="Ferredoxin reductase-like, C-terminal NADP-linked domain"/>
    <property type="match status" value="1"/>
</dbReference>
<dbReference type="Pfam" id="PF00175">
    <property type="entry name" value="NAD_binding_1"/>
    <property type="match status" value="1"/>
</dbReference>
<dbReference type="PRINTS" id="PR00406">
    <property type="entry name" value="CYTB5RDTASE"/>
</dbReference>
<comment type="caution">
    <text evidence="3">The sequence shown here is derived from an EMBL/GenBank/DDBJ whole genome shotgun (WGS) entry which is preliminary data.</text>
</comment>
<comment type="cofactor">
    <cofactor evidence="1">
        <name>[2Fe-2S] cluster</name>
        <dbReference type="ChEBI" id="CHEBI:190135"/>
    </cofactor>
</comment>
<dbReference type="InterPro" id="IPR017938">
    <property type="entry name" value="Riboflavin_synthase-like_b-brl"/>
</dbReference>
<dbReference type="InterPro" id="IPR039261">
    <property type="entry name" value="FNR_nucleotide-bd"/>
</dbReference>